<dbReference type="AlphaFoldDB" id="A0A9P0DT56"/>
<evidence type="ECO:0000256" key="6">
    <source>
        <dbReference type="ARBA" id="ARBA00022725"/>
    </source>
</evidence>
<keyword evidence="5 12" id="KW-0812">Transmembrane</keyword>
<accession>A0A9P0DT56</accession>
<evidence type="ECO:0000256" key="10">
    <source>
        <dbReference type="ARBA" id="ARBA00023170"/>
    </source>
</evidence>
<dbReference type="OrthoDB" id="10024078at2759"/>
<comment type="similarity">
    <text evidence="2">Belongs to the CD36 family.</text>
</comment>
<keyword evidence="4" id="KW-0716">Sensory transduction</keyword>
<dbReference type="GO" id="GO:0007608">
    <property type="term" value="P:sensory perception of smell"/>
    <property type="evidence" value="ECO:0007669"/>
    <property type="project" value="UniProtKB-KW"/>
</dbReference>
<keyword evidence="7 12" id="KW-1133">Transmembrane helix</keyword>
<dbReference type="PANTHER" id="PTHR11923:SF69">
    <property type="entry name" value="SENSORY NEURON MEMBRANE PROTEIN 1"/>
    <property type="match status" value="1"/>
</dbReference>
<dbReference type="PRINTS" id="PR01609">
    <property type="entry name" value="CD36FAMILY"/>
</dbReference>
<reference evidence="13" key="2">
    <citation type="submission" date="2022-10" db="EMBL/GenBank/DDBJ databases">
        <authorList>
            <consortium name="ENA_rothamsted_submissions"/>
            <consortium name="culmorum"/>
            <person name="King R."/>
        </authorList>
    </citation>
    <scope>NUCLEOTIDE SEQUENCE</scope>
</reference>
<evidence type="ECO:0000256" key="7">
    <source>
        <dbReference type="ARBA" id="ARBA00022989"/>
    </source>
</evidence>
<evidence type="ECO:0000256" key="11">
    <source>
        <dbReference type="ARBA" id="ARBA00023180"/>
    </source>
</evidence>
<evidence type="ECO:0000256" key="12">
    <source>
        <dbReference type="SAM" id="Phobius"/>
    </source>
</evidence>
<keyword evidence="11" id="KW-0325">Glycoprotein</keyword>
<dbReference type="Proteomes" id="UP001153737">
    <property type="component" value="Chromosome 3"/>
</dbReference>
<dbReference type="Pfam" id="PF01130">
    <property type="entry name" value="CD36"/>
    <property type="match status" value="1"/>
</dbReference>
<sequence length="515" mass="57238">MQLPVKLAIGSLSALFLIIILGFVSFPKLISSKVKGMINLGPGTDIRGMFLKVPFALTFRIYIFNVTNPERIQMGEIPILKEVGPFCYEEWKEKMNVEDVEINDTISYNPKDTFLKKRWPGCKTGQEEITVPHPMILGVVNTVMRQKPGALSLVNKAMKSIYANPTSIFLTTTADNILFDGISINCNVSDFAGKAMCSQLKASNTIKQISDEELSFSLLGPKNATLQPRIKAYRGTKIYQDVGRIVEYAGSSKLDIWSTEKCNEIKGTDGTIFPPFLEKEQGLMSYSPDLCRSLGAYFVKDAKYDGIPCGEYTATFGDMSSNEDEKCYCPTIDSCLKKGIMDLYKCTGIPLYASLPHFYGADQSYSNGVKGLTPNKTKHEIKILFESTTGSPLYAKKRIQFSMPLEPVQKVELFNNFTATTFPVFWVEEGVELNKTYTGQLKSLFLLKKVVGVSSWMILLASLAGLAAAGYMFYKNNGKTEITPIHEVKKNGISTINGLEGHVNHGMSENDLNKY</sequence>
<keyword evidence="10" id="KW-0675">Receptor</keyword>
<dbReference type="GO" id="GO:0005737">
    <property type="term" value="C:cytoplasm"/>
    <property type="evidence" value="ECO:0007669"/>
    <property type="project" value="TreeGrafter"/>
</dbReference>
<feature type="transmembrane region" description="Helical" evidence="12">
    <location>
        <begin position="7"/>
        <end position="26"/>
    </location>
</feature>
<evidence type="ECO:0000256" key="8">
    <source>
        <dbReference type="ARBA" id="ARBA00023136"/>
    </source>
</evidence>
<evidence type="ECO:0000256" key="4">
    <source>
        <dbReference type="ARBA" id="ARBA00022606"/>
    </source>
</evidence>
<comment type="subcellular location">
    <subcellularLocation>
        <location evidence="1">Cell membrane</location>
        <topology evidence="1">Multi-pass membrane protein</topology>
    </subcellularLocation>
</comment>
<dbReference type="GO" id="GO:0005044">
    <property type="term" value="F:scavenger receptor activity"/>
    <property type="evidence" value="ECO:0007669"/>
    <property type="project" value="TreeGrafter"/>
</dbReference>
<keyword evidence="9" id="KW-1015">Disulfide bond</keyword>
<feature type="transmembrane region" description="Helical" evidence="12">
    <location>
        <begin position="450"/>
        <end position="474"/>
    </location>
</feature>
<evidence type="ECO:0000256" key="9">
    <source>
        <dbReference type="ARBA" id="ARBA00023157"/>
    </source>
</evidence>
<dbReference type="EMBL" id="OU896709">
    <property type="protein sequence ID" value="CAH1159902.1"/>
    <property type="molecule type" value="Genomic_DNA"/>
</dbReference>
<dbReference type="PANTHER" id="PTHR11923">
    <property type="entry name" value="SCAVENGER RECEPTOR CLASS B TYPE-1 SR-B1"/>
    <property type="match status" value="1"/>
</dbReference>
<protein>
    <recommendedName>
        <fullName evidence="15">Sensory neuron membrane protein 1</fullName>
    </recommendedName>
</protein>
<evidence type="ECO:0000256" key="5">
    <source>
        <dbReference type="ARBA" id="ARBA00022692"/>
    </source>
</evidence>
<gene>
    <name evidence="13" type="ORF">PHAECO_LOCUS7674</name>
</gene>
<evidence type="ECO:0000313" key="13">
    <source>
        <dbReference type="EMBL" id="CAH1159902.1"/>
    </source>
</evidence>
<organism evidence="13 14">
    <name type="scientific">Phaedon cochleariae</name>
    <name type="common">Mustard beetle</name>
    <dbReference type="NCBI Taxonomy" id="80249"/>
    <lineage>
        <taxon>Eukaryota</taxon>
        <taxon>Metazoa</taxon>
        <taxon>Ecdysozoa</taxon>
        <taxon>Arthropoda</taxon>
        <taxon>Hexapoda</taxon>
        <taxon>Insecta</taxon>
        <taxon>Pterygota</taxon>
        <taxon>Neoptera</taxon>
        <taxon>Endopterygota</taxon>
        <taxon>Coleoptera</taxon>
        <taxon>Polyphaga</taxon>
        <taxon>Cucujiformia</taxon>
        <taxon>Chrysomeloidea</taxon>
        <taxon>Chrysomelidae</taxon>
        <taxon>Chrysomelinae</taxon>
        <taxon>Chrysomelini</taxon>
        <taxon>Phaedon</taxon>
    </lineage>
</organism>
<keyword evidence="8 12" id="KW-0472">Membrane</keyword>
<keyword evidence="6" id="KW-0552">Olfaction</keyword>
<name>A0A9P0DT56_PHACE</name>
<dbReference type="InterPro" id="IPR002159">
    <property type="entry name" value="CD36_fam"/>
</dbReference>
<proteinExistence type="inferred from homology"/>
<keyword evidence="14" id="KW-1185">Reference proteome</keyword>
<keyword evidence="3" id="KW-1003">Cell membrane</keyword>
<evidence type="ECO:0000256" key="1">
    <source>
        <dbReference type="ARBA" id="ARBA00004651"/>
    </source>
</evidence>
<evidence type="ECO:0000256" key="2">
    <source>
        <dbReference type="ARBA" id="ARBA00010532"/>
    </source>
</evidence>
<evidence type="ECO:0008006" key="15">
    <source>
        <dbReference type="Google" id="ProtNLM"/>
    </source>
</evidence>
<dbReference type="GO" id="GO:0005886">
    <property type="term" value="C:plasma membrane"/>
    <property type="evidence" value="ECO:0007669"/>
    <property type="project" value="UniProtKB-SubCell"/>
</dbReference>
<evidence type="ECO:0000256" key="3">
    <source>
        <dbReference type="ARBA" id="ARBA00022475"/>
    </source>
</evidence>
<evidence type="ECO:0000313" key="14">
    <source>
        <dbReference type="Proteomes" id="UP001153737"/>
    </source>
</evidence>
<reference evidence="13" key="1">
    <citation type="submission" date="2022-01" db="EMBL/GenBank/DDBJ databases">
        <authorList>
            <person name="King R."/>
        </authorList>
    </citation>
    <scope>NUCLEOTIDE SEQUENCE</scope>
</reference>